<evidence type="ECO:0000313" key="3">
    <source>
        <dbReference type="EMBL" id="RUO26105.1"/>
    </source>
</evidence>
<accession>A0A432W7S1</accession>
<dbReference type="InterPro" id="IPR011059">
    <property type="entry name" value="Metal-dep_hydrolase_composite"/>
</dbReference>
<sequence length="425" mass="46456">MKTLPILATLLLATPAAAHNLTPGSEQAEAVLLQGGTLNTVTQGRLEDTDLLFKDGKIEAMGANLEVPEGARVIDISGHQVYPGLIALDTTLGLVEMSAVRATVDTTEVGSVTPEVSAHHAFNADSEIIPTIRYNGITHAQAVPQGNLVRGNSSLMKLDSWNYRDGLEQADVGMHVSWPRVGLNTSPWERRSPEEQRRANAQQLEELKEAFTTARAYYNAREAGRQPKQDVRWEGMAGLFDGSKKLFVHADDRRQMTQAIDFAKEQGMPLTLVGARDAWMIAEQLAAEEVSVIFGDPYGIPARTDDAYDTAFTTPKKLAEAGVDFAIAYPGFWDTRNLAFAAGHAVAFGLDYDQALYAITMAPARMMGAEDKLGSLEVGKQASLVVSAGDILDPLGQSIEFMFIDGRLVDLSNRQRQLYEKYKQR</sequence>
<name>A0A432W7S1_9GAMM</name>
<comment type="caution">
    <text evidence="3">The sequence shown here is derived from an EMBL/GenBank/DDBJ whole genome shotgun (WGS) entry which is preliminary data.</text>
</comment>
<evidence type="ECO:0000313" key="4">
    <source>
        <dbReference type="Proteomes" id="UP000288293"/>
    </source>
</evidence>
<dbReference type="Proteomes" id="UP000288293">
    <property type="component" value="Unassembled WGS sequence"/>
</dbReference>
<keyword evidence="3" id="KW-0378">Hydrolase</keyword>
<dbReference type="OrthoDB" id="783596at2"/>
<dbReference type="Gene3D" id="2.30.40.10">
    <property type="entry name" value="Urease, subunit C, domain 1"/>
    <property type="match status" value="1"/>
</dbReference>
<dbReference type="InterPro" id="IPR006680">
    <property type="entry name" value="Amidohydro-rel"/>
</dbReference>
<dbReference type="PANTHER" id="PTHR43135">
    <property type="entry name" value="ALPHA-D-RIBOSE 1-METHYLPHOSPHONATE 5-TRIPHOSPHATE DIPHOSPHATASE"/>
    <property type="match status" value="1"/>
</dbReference>
<gene>
    <name evidence="3" type="ORF">CWE09_05100</name>
</gene>
<protein>
    <submittedName>
        <fullName evidence="3">Amidohydrolase</fullName>
    </submittedName>
</protein>
<feature type="signal peptide" evidence="1">
    <location>
        <begin position="1"/>
        <end position="18"/>
    </location>
</feature>
<keyword evidence="4" id="KW-1185">Reference proteome</keyword>
<dbReference type="Pfam" id="PF01979">
    <property type="entry name" value="Amidohydro_1"/>
    <property type="match status" value="1"/>
</dbReference>
<dbReference type="AlphaFoldDB" id="A0A432W7S1"/>
<dbReference type="InterPro" id="IPR051781">
    <property type="entry name" value="Metallo-dep_Hydrolase"/>
</dbReference>
<dbReference type="EMBL" id="PIPL01000001">
    <property type="protein sequence ID" value="RUO26105.1"/>
    <property type="molecule type" value="Genomic_DNA"/>
</dbReference>
<feature type="domain" description="Amidohydrolase-related" evidence="2">
    <location>
        <begin position="255"/>
        <end position="392"/>
    </location>
</feature>
<feature type="chain" id="PRO_5019419140" evidence="1">
    <location>
        <begin position="19"/>
        <end position="425"/>
    </location>
</feature>
<dbReference type="InterPro" id="IPR032466">
    <property type="entry name" value="Metal_Hydrolase"/>
</dbReference>
<dbReference type="GO" id="GO:0016810">
    <property type="term" value="F:hydrolase activity, acting on carbon-nitrogen (but not peptide) bonds"/>
    <property type="evidence" value="ECO:0007669"/>
    <property type="project" value="InterPro"/>
</dbReference>
<reference evidence="3 4" key="1">
    <citation type="journal article" date="2011" name="Front. Microbiol.">
        <title>Genomic signatures of strain selection and enhancement in Bacillus atrophaeus var. globigii, a historical biowarfare simulant.</title>
        <authorList>
            <person name="Gibbons H.S."/>
            <person name="Broomall S.M."/>
            <person name="McNew L.A."/>
            <person name="Daligault H."/>
            <person name="Chapman C."/>
            <person name="Bruce D."/>
            <person name="Karavis M."/>
            <person name="Krepps M."/>
            <person name="McGregor P.A."/>
            <person name="Hong C."/>
            <person name="Park K.H."/>
            <person name="Akmal A."/>
            <person name="Feldman A."/>
            <person name="Lin J.S."/>
            <person name="Chang W.E."/>
            <person name="Higgs B.W."/>
            <person name="Demirev P."/>
            <person name="Lindquist J."/>
            <person name="Liem A."/>
            <person name="Fochler E."/>
            <person name="Read T.D."/>
            <person name="Tapia R."/>
            <person name="Johnson S."/>
            <person name="Bishop-Lilly K.A."/>
            <person name="Detter C."/>
            <person name="Han C."/>
            <person name="Sozhamannan S."/>
            <person name="Rosenzweig C.N."/>
            <person name="Skowronski E.W."/>
        </authorList>
    </citation>
    <scope>NUCLEOTIDE SEQUENCE [LARGE SCALE GENOMIC DNA]</scope>
    <source>
        <strain evidence="3 4">MLST1</strain>
    </source>
</reference>
<dbReference type="Gene3D" id="3.20.20.140">
    <property type="entry name" value="Metal-dependent hydrolases"/>
    <property type="match status" value="1"/>
</dbReference>
<dbReference type="SUPFAM" id="SSF51338">
    <property type="entry name" value="Composite domain of metallo-dependent hydrolases"/>
    <property type="match status" value="1"/>
</dbReference>
<proteinExistence type="predicted"/>
<evidence type="ECO:0000259" key="2">
    <source>
        <dbReference type="Pfam" id="PF01979"/>
    </source>
</evidence>
<organism evidence="3 4">
    <name type="scientific">Aliidiomarina minuta</name>
    <dbReference type="NCBI Taxonomy" id="880057"/>
    <lineage>
        <taxon>Bacteria</taxon>
        <taxon>Pseudomonadati</taxon>
        <taxon>Pseudomonadota</taxon>
        <taxon>Gammaproteobacteria</taxon>
        <taxon>Alteromonadales</taxon>
        <taxon>Idiomarinaceae</taxon>
        <taxon>Aliidiomarina</taxon>
    </lineage>
</organism>
<evidence type="ECO:0000256" key="1">
    <source>
        <dbReference type="SAM" id="SignalP"/>
    </source>
</evidence>
<dbReference type="PANTHER" id="PTHR43135:SF3">
    <property type="entry name" value="ALPHA-D-RIBOSE 1-METHYLPHOSPHONATE 5-TRIPHOSPHATE DIPHOSPHATASE"/>
    <property type="match status" value="1"/>
</dbReference>
<keyword evidence="1" id="KW-0732">Signal</keyword>
<dbReference type="SUPFAM" id="SSF51556">
    <property type="entry name" value="Metallo-dependent hydrolases"/>
    <property type="match status" value="1"/>
</dbReference>
<dbReference type="RefSeq" id="WP_126802921.1">
    <property type="nucleotide sequence ID" value="NZ_PIPL01000001.1"/>
</dbReference>